<evidence type="ECO:0000256" key="2">
    <source>
        <dbReference type="SAM" id="Phobius"/>
    </source>
</evidence>
<organism evidence="3 4">
    <name type="scientific">Apostasia shenzhenica</name>
    <dbReference type="NCBI Taxonomy" id="1088818"/>
    <lineage>
        <taxon>Eukaryota</taxon>
        <taxon>Viridiplantae</taxon>
        <taxon>Streptophyta</taxon>
        <taxon>Embryophyta</taxon>
        <taxon>Tracheophyta</taxon>
        <taxon>Spermatophyta</taxon>
        <taxon>Magnoliopsida</taxon>
        <taxon>Liliopsida</taxon>
        <taxon>Asparagales</taxon>
        <taxon>Orchidaceae</taxon>
        <taxon>Apostasioideae</taxon>
        <taxon>Apostasia</taxon>
    </lineage>
</organism>
<dbReference type="AlphaFoldDB" id="A0A2I0AVQ6"/>
<feature type="region of interest" description="Disordered" evidence="1">
    <location>
        <begin position="131"/>
        <end position="164"/>
    </location>
</feature>
<sequence>MSLSILIYVSLVLPKGIYKLVVVELCVISGMGYCAYLLNPYQRSHHCRLGEPEVKECWGVNIYVGPRMRTVSMVDTLPKAGQDKARTTPFRFAFCPSRPLNRCKEGRKERVREMAEARKWAILSAMTVKKKRGSSPSADVFPPEKKRALDPPSEVEASPGPGATKAVPAFQEEAVVPVSSFYFTGFNARFLFEACSVSFPVA</sequence>
<dbReference type="Proteomes" id="UP000236161">
    <property type="component" value="Unassembled WGS sequence"/>
</dbReference>
<keyword evidence="2" id="KW-1133">Transmembrane helix</keyword>
<dbReference type="EMBL" id="KZ451947">
    <property type="protein sequence ID" value="PKA59634.1"/>
    <property type="molecule type" value="Genomic_DNA"/>
</dbReference>
<evidence type="ECO:0000313" key="4">
    <source>
        <dbReference type="Proteomes" id="UP000236161"/>
    </source>
</evidence>
<protein>
    <submittedName>
        <fullName evidence="3">Uncharacterized protein</fullName>
    </submittedName>
</protein>
<gene>
    <name evidence="3" type="ORF">AXF42_Ash018101</name>
</gene>
<name>A0A2I0AVQ6_9ASPA</name>
<keyword evidence="4" id="KW-1185">Reference proteome</keyword>
<proteinExistence type="predicted"/>
<evidence type="ECO:0000256" key="1">
    <source>
        <dbReference type="SAM" id="MobiDB-lite"/>
    </source>
</evidence>
<reference evidence="3 4" key="1">
    <citation type="journal article" date="2017" name="Nature">
        <title>The Apostasia genome and the evolution of orchids.</title>
        <authorList>
            <person name="Zhang G.Q."/>
            <person name="Liu K.W."/>
            <person name="Li Z."/>
            <person name="Lohaus R."/>
            <person name="Hsiao Y.Y."/>
            <person name="Niu S.C."/>
            <person name="Wang J.Y."/>
            <person name="Lin Y.C."/>
            <person name="Xu Q."/>
            <person name="Chen L.J."/>
            <person name="Yoshida K."/>
            <person name="Fujiwara S."/>
            <person name="Wang Z.W."/>
            <person name="Zhang Y.Q."/>
            <person name="Mitsuda N."/>
            <person name="Wang M."/>
            <person name="Liu G.H."/>
            <person name="Pecoraro L."/>
            <person name="Huang H.X."/>
            <person name="Xiao X.J."/>
            <person name="Lin M."/>
            <person name="Wu X.Y."/>
            <person name="Wu W.L."/>
            <person name="Chen Y.Y."/>
            <person name="Chang S.B."/>
            <person name="Sakamoto S."/>
            <person name="Ohme-Takagi M."/>
            <person name="Yagi M."/>
            <person name="Zeng S.J."/>
            <person name="Shen C.Y."/>
            <person name="Yeh C.M."/>
            <person name="Luo Y.B."/>
            <person name="Tsai W.C."/>
            <person name="Van de Peer Y."/>
            <person name="Liu Z.J."/>
        </authorList>
    </citation>
    <scope>NUCLEOTIDE SEQUENCE [LARGE SCALE GENOMIC DNA]</scope>
    <source>
        <strain evidence="4">cv. Shenzhen</strain>
        <tissue evidence="3">Stem</tissue>
    </source>
</reference>
<feature type="transmembrane region" description="Helical" evidence="2">
    <location>
        <begin position="20"/>
        <end position="38"/>
    </location>
</feature>
<keyword evidence="2" id="KW-0472">Membrane</keyword>
<evidence type="ECO:0000313" key="3">
    <source>
        <dbReference type="EMBL" id="PKA59634.1"/>
    </source>
</evidence>
<keyword evidence="2" id="KW-0812">Transmembrane</keyword>
<accession>A0A2I0AVQ6</accession>